<accession>Q67W94</accession>
<proteinExistence type="predicted"/>
<gene>
    <name evidence="2" type="ORF">P0460H04.13</name>
    <name evidence="1" type="ORF">P0709F06.34</name>
</gene>
<organism evidence="2 3">
    <name type="scientific">Oryza sativa subsp. japonica</name>
    <name type="common">Rice</name>
    <dbReference type="NCBI Taxonomy" id="39947"/>
    <lineage>
        <taxon>Eukaryota</taxon>
        <taxon>Viridiplantae</taxon>
        <taxon>Streptophyta</taxon>
        <taxon>Embryophyta</taxon>
        <taxon>Tracheophyta</taxon>
        <taxon>Spermatophyta</taxon>
        <taxon>Magnoliopsida</taxon>
        <taxon>Liliopsida</taxon>
        <taxon>Poales</taxon>
        <taxon>Poaceae</taxon>
        <taxon>BOP clade</taxon>
        <taxon>Oryzoideae</taxon>
        <taxon>Oryzeae</taxon>
        <taxon>Oryzinae</taxon>
        <taxon>Oryza</taxon>
        <taxon>Oryza sativa</taxon>
    </lineage>
</organism>
<evidence type="ECO:0000313" key="3">
    <source>
        <dbReference type="Proteomes" id="UP000000763"/>
    </source>
</evidence>
<name>Q67W94_ORYSJ</name>
<protein>
    <submittedName>
        <fullName evidence="2">Uncharacterized protein</fullName>
    </submittedName>
</protein>
<evidence type="ECO:0000313" key="1">
    <source>
        <dbReference type="EMBL" id="BAD37558.1"/>
    </source>
</evidence>
<evidence type="ECO:0000313" key="2">
    <source>
        <dbReference type="EMBL" id="BAD37575.1"/>
    </source>
</evidence>
<reference evidence="3" key="3">
    <citation type="journal article" date="2005" name="Nature">
        <title>The map-based sequence of the rice genome.</title>
        <authorList>
            <consortium name="International rice genome sequencing project (IRGSP)"/>
            <person name="Matsumoto T."/>
            <person name="Wu J."/>
            <person name="Kanamori H."/>
            <person name="Katayose Y."/>
            <person name="Fujisawa M."/>
            <person name="Namiki N."/>
            <person name="Mizuno H."/>
            <person name="Yamamoto K."/>
            <person name="Antonio B.A."/>
            <person name="Baba T."/>
            <person name="Sakata K."/>
            <person name="Nagamura Y."/>
            <person name="Aoki H."/>
            <person name="Arikawa K."/>
            <person name="Arita K."/>
            <person name="Bito T."/>
            <person name="Chiden Y."/>
            <person name="Fujitsuka N."/>
            <person name="Fukunaka R."/>
            <person name="Hamada M."/>
            <person name="Harada C."/>
            <person name="Hayashi A."/>
            <person name="Hijishita S."/>
            <person name="Honda M."/>
            <person name="Hosokawa S."/>
            <person name="Ichikawa Y."/>
            <person name="Idonuma A."/>
            <person name="Iijima M."/>
            <person name="Ikeda M."/>
            <person name="Ikeno M."/>
            <person name="Ito K."/>
            <person name="Ito S."/>
            <person name="Ito T."/>
            <person name="Ito Y."/>
            <person name="Ito Y."/>
            <person name="Iwabuchi A."/>
            <person name="Kamiya K."/>
            <person name="Karasawa W."/>
            <person name="Kurita K."/>
            <person name="Katagiri S."/>
            <person name="Kikuta A."/>
            <person name="Kobayashi H."/>
            <person name="Kobayashi N."/>
            <person name="Machita K."/>
            <person name="Maehara T."/>
            <person name="Masukawa M."/>
            <person name="Mizubayashi T."/>
            <person name="Mukai Y."/>
            <person name="Nagasaki H."/>
            <person name="Nagata Y."/>
            <person name="Naito S."/>
            <person name="Nakashima M."/>
            <person name="Nakama Y."/>
            <person name="Nakamichi Y."/>
            <person name="Nakamura M."/>
            <person name="Meguro A."/>
            <person name="Negishi M."/>
            <person name="Ohta I."/>
            <person name="Ohta T."/>
            <person name="Okamoto M."/>
            <person name="Ono N."/>
            <person name="Saji S."/>
            <person name="Sakaguchi M."/>
            <person name="Sakai K."/>
            <person name="Shibata M."/>
            <person name="Shimokawa T."/>
            <person name="Song J."/>
            <person name="Takazaki Y."/>
            <person name="Terasawa K."/>
            <person name="Tsugane M."/>
            <person name="Tsuji K."/>
            <person name="Ueda S."/>
            <person name="Waki K."/>
            <person name="Yamagata H."/>
            <person name="Yamamoto M."/>
            <person name="Yamamoto S."/>
            <person name="Yamane H."/>
            <person name="Yoshiki S."/>
            <person name="Yoshihara R."/>
            <person name="Yukawa K."/>
            <person name="Zhong H."/>
            <person name="Yano M."/>
            <person name="Yuan Q."/>
            <person name="Ouyang S."/>
            <person name="Liu J."/>
            <person name="Jones K.M."/>
            <person name="Gansberger K."/>
            <person name="Moffat K."/>
            <person name="Hill J."/>
            <person name="Bera J."/>
            <person name="Fadrosh D."/>
            <person name="Jin S."/>
            <person name="Johri S."/>
            <person name="Kim M."/>
            <person name="Overton L."/>
            <person name="Reardon M."/>
            <person name="Tsitrin T."/>
            <person name="Vuong H."/>
            <person name="Weaver B."/>
            <person name="Ciecko A."/>
            <person name="Tallon L."/>
            <person name="Jackson J."/>
            <person name="Pai G."/>
            <person name="Aken S.V."/>
            <person name="Utterback T."/>
            <person name="Reidmuller S."/>
            <person name="Feldblyum T."/>
            <person name="Hsiao J."/>
            <person name="Zismann V."/>
            <person name="Iobst S."/>
            <person name="de Vazeille A.R."/>
            <person name="Buell C.R."/>
            <person name="Ying K."/>
            <person name="Li Y."/>
            <person name="Lu T."/>
            <person name="Huang Y."/>
            <person name="Zhao Q."/>
            <person name="Feng Q."/>
            <person name="Zhang L."/>
            <person name="Zhu J."/>
            <person name="Weng Q."/>
            <person name="Mu J."/>
            <person name="Lu Y."/>
            <person name="Fan D."/>
            <person name="Liu Y."/>
            <person name="Guan J."/>
            <person name="Zhang Y."/>
            <person name="Yu S."/>
            <person name="Liu X."/>
            <person name="Zhang Y."/>
            <person name="Hong G."/>
            <person name="Han B."/>
            <person name="Choisne N."/>
            <person name="Demange N."/>
            <person name="Orjeda G."/>
            <person name="Samain S."/>
            <person name="Cattolico L."/>
            <person name="Pelletier E."/>
            <person name="Couloux A."/>
            <person name="Segurens B."/>
            <person name="Wincker P."/>
            <person name="D'Hont A."/>
            <person name="Scarpelli C."/>
            <person name="Weissenbach J."/>
            <person name="Salanoubat M."/>
            <person name="Quetier F."/>
            <person name="Yu Y."/>
            <person name="Kim H.R."/>
            <person name="Rambo T."/>
            <person name="Currie J."/>
            <person name="Collura K."/>
            <person name="Luo M."/>
            <person name="Yang T."/>
            <person name="Ammiraju J.S.S."/>
            <person name="Engler F."/>
            <person name="Soderlund C."/>
            <person name="Wing R.A."/>
            <person name="Palmer L.E."/>
            <person name="de la Bastide M."/>
            <person name="Spiegel L."/>
            <person name="Nascimento L."/>
            <person name="Zutavern T."/>
            <person name="O'Shaughnessy A."/>
            <person name="Dike S."/>
            <person name="Dedhia N."/>
            <person name="Preston R."/>
            <person name="Balija V."/>
            <person name="McCombie W.R."/>
            <person name="Chow T."/>
            <person name="Chen H."/>
            <person name="Chung M."/>
            <person name="Chen C."/>
            <person name="Shaw J."/>
            <person name="Wu H."/>
            <person name="Hsiao K."/>
            <person name="Chao Y."/>
            <person name="Chu M."/>
            <person name="Cheng C."/>
            <person name="Hour A."/>
            <person name="Lee P."/>
            <person name="Lin S."/>
            <person name="Lin Y."/>
            <person name="Liou J."/>
            <person name="Liu S."/>
            <person name="Hsing Y."/>
            <person name="Raghuvanshi S."/>
            <person name="Mohanty A."/>
            <person name="Bharti A.K."/>
            <person name="Gaur A."/>
            <person name="Gupta V."/>
            <person name="Kumar D."/>
            <person name="Ravi V."/>
            <person name="Vij S."/>
            <person name="Kapur A."/>
            <person name="Khurana P."/>
            <person name="Khurana P."/>
            <person name="Khurana J.P."/>
            <person name="Tyagi A.K."/>
            <person name="Gaikwad K."/>
            <person name="Singh A."/>
            <person name="Dalal V."/>
            <person name="Srivastava S."/>
            <person name="Dixit A."/>
            <person name="Pal A.K."/>
            <person name="Ghazi I.A."/>
            <person name="Yadav M."/>
            <person name="Pandit A."/>
            <person name="Bhargava A."/>
            <person name="Sureshbabu K."/>
            <person name="Batra K."/>
            <person name="Sharma T.R."/>
            <person name="Mohapatra T."/>
            <person name="Singh N.K."/>
            <person name="Messing J."/>
            <person name="Nelson A.B."/>
            <person name="Fuks G."/>
            <person name="Kavchok S."/>
            <person name="Keizer G."/>
            <person name="Linton E."/>
            <person name="Llaca V."/>
            <person name="Song R."/>
            <person name="Tanyolac B."/>
            <person name="Young S."/>
            <person name="Ho-Il K."/>
            <person name="Hahn J.H."/>
            <person name="Sangsakoo G."/>
            <person name="Vanavichit A."/>
            <person name="de Mattos Luiz.A.T."/>
            <person name="Zimmer P.D."/>
            <person name="Malone G."/>
            <person name="Dellagostin O."/>
            <person name="de Oliveira A.C."/>
            <person name="Bevan M."/>
            <person name="Bancroft I."/>
            <person name="Minx P."/>
            <person name="Cordum H."/>
            <person name="Wilson R."/>
            <person name="Cheng Z."/>
            <person name="Jin W."/>
            <person name="Jiang J."/>
            <person name="Leong S.A."/>
            <person name="Iwama H."/>
            <person name="Gojobori T."/>
            <person name="Itoh T."/>
            <person name="Niimura Y."/>
            <person name="Fujii Y."/>
            <person name="Habara T."/>
            <person name="Sakai H."/>
            <person name="Sato Y."/>
            <person name="Wilson G."/>
            <person name="Kumar K."/>
            <person name="McCouch S."/>
            <person name="Juretic N."/>
            <person name="Hoen D."/>
            <person name="Wright S."/>
            <person name="Bruskiewich R."/>
            <person name="Bureau T."/>
            <person name="Miyao A."/>
            <person name="Hirochika H."/>
            <person name="Nishikawa T."/>
            <person name="Kadowaki K."/>
            <person name="Sugiura M."/>
            <person name="Burr B."/>
            <person name="Sasaki T."/>
        </authorList>
    </citation>
    <scope>NUCLEOTIDE SEQUENCE [LARGE SCALE GENOMIC DNA]</scope>
    <source>
        <strain evidence="3">cv. Nipponbare</strain>
    </source>
</reference>
<reference evidence="1" key="2">
    <citation type="submission" date="2001-05" db="EMBL/GenBank/DDBJ databases">
        <title>Oryza sativa nipponbare(GA3) genomic DNA, chromosome 6, PAC clone:P0709F06.</title>
        <authorList>
            <person name="Sasaki T."/>
            <person name="Matsumoto T."/>
            <person name="Yamamoto K."/>
        </authorList>
    </citation>
    <scope>NUCLEOTIDE SEQUENCE</scope>
</reference>
<dbReference type="EMBL" id="AP003712">
    <property type="protein sequence ID" value="BAD37575.1"/>
    <property type="molecule type" value="Genomic_DNA"/>
</dbReference>
<dbReference type="Proteomes" id="UP000000763">
    <property type="component" value="Chromosome 6"/>
</dbReference>
<reference evidence="3" key="4">
    <citation type="journal article" date="2008" name="Nucleic Acids Res.">
        <title>The rice annotation project database (RAP-DB): 2008 update.</title>
        <authorList>
            <consortium name="The rice annotation project (RAP)"/>
        </authorList>
    </citation>
    <scope>GENOME REANNOTATION</scope>
    <source>
        <strain evidence="3">cv. Nipponbare</strain>
    </source>
</reference>
<dbReference type="EMBL" id="AP003579">
    <property type="protein sequence ID" value="BAD37558.1"/>
    <property type="molecule type" value="Genomic_DNA"/>
</dbReference>
<dbReference type="AlphaFoldDB" id="Q67W94"/>
<sequence>MHCIRCAVAVVARRGRLLARASKTMLVSRAPHRSPTTTGRRARARVVSTNPRPRASVREREVGGAAWRNACCEVEFAKHGGETARNRGWESRGGVAVYCRCVRYGLLSRTRSVWAHQAHWAFTAGPPPPAAVG</sequence>
<reference evidence="2" key="1">
    <citation type="submission" date="2001-05" db="EMBL/GenBank/DDBJ databases">
        <title>Oryza sativa nipponbare(GA3) genomic DNA, chromosome 6, PAC clone:P0460H04.</title>
        <authorList>
            <person name="Sasaki T."/>
            <person name="Matsumoto T."/>
            <person name="Yamamoto K."/>
        </authorList>
    </citation>
    <scope>NUCLEOTIDE SEQUENCE</scope>
</reference>